<protein>
    <recommendedName>
        <fullName evidence="3">Periplasmic binding protein domain-containing protein</fullName>
    </recommendedName>
</protein>
<comment type="subcellular location">
    <subcellularLocation>
        <location evidence="1">Cell envelope</location>
    </subcellularLocation>
</comment>
<feature type="domain" description="Periplasmic binding protein" evidence="3">
    <location>
        <begin position="79"/>
        <end position="333"/>
    </location>
</feature>
<organism evidence="4 5">
    <name type="scientific">Nonomuraea monospora</name>
    <dbReference type="NCBI Taxonomy" id="568818"/>
    <lineage>
        <taxon>Bacteria</taxon>
        <taxon>Bacillati</taxon>
        <taxon>Actinomycetota</taxon>
        <taxon>Actinomycetes</taxon>
        <taxon>Streptosporangiales</taxon>
        <taxon>Streptosporangiaceae</taxon>
        <taxon>Nonomuraea</taxon>
    </lineage>
</organism>
<evidence type="ECO:0000256" key="2">
    <source>
        <dbReference type="ARBA" id="ARBA00007639"/>
    </source>
</evidence>
<comment type="similarity">
    <text evidence="2">Belongs to the bacterial solute-binding protein 2 family.</text>
</comment>
<reference evidence="4 5" key="1">
    <citation type="journal article" date="2019" name="Int. J. Syst. Evol. Microbiol.">
        <title>The Global Catalogue of Microorganisms (GCM) 10K type strain sequencing project: providing services to taxonomists for standard genome sequencing and annotation.</title>
        <authorList>
            <consortium name="The Broad Institute Genomics Platform"/>
            <consortium name="The Broad Institute Genome Sequencing Center for Infectious Disease"/>
            <person name="Wu L."/>
            <person name="Ma J."/>
        </authorList>
    </citation>
    <scope>NUCLEOTIDE SEQUENCE [LARGE SCALE GENOMIC DNA]</scope>
    <source>
        <strain evidence="4 5">JCM 16114</strain>
    </source>
</reference>
<evidence type="ECO:0000313" key="4">
    <source>
        <dbReference type="EMBL" id="GAA2216279.1"/>
    </source>
</evidence>
<dbReference type="InterPro" id="IPR050555">
    <property type="entry name" value="Bact_Solute-Bind_Prot2"/>
</dbReference>
<evidence type="ECO:0000256" key="1">
    <source>
        <dbReference type="ARBA" id="ARBA00004196"/>
    </source>
</evidence>
<comment type="caution">
    <text evidence="4">The sequence shown here is derived from an EMBL/GenBank/DDBJ whole genome shotgun (WGS) entry which is preliminary data.</text>
</comment>
<dbReference type="Gene3D" id="3.40.50.2300">
    <property type="match status" value="2"/>
</dbReference>
<evidence type="ECO:0000313" key="5">
    <source>
        <dbReference type="Proteomes" id="UP001499843"/>
    </source>
</evidence>
<gene>
    <name evidence="4" type="ORF">GCM10009850_117480</name>
</gene>
<evidence type="ECO:0000259" key="3">
    <source>
        <dbReference type="Pfam" id="PF13407"/>
    </source>
</evidence>
<proteinExistence type="inferred from homology"/>
<dbReference type="InterPro" id="IPR025997">
    <property type="entry name" value="SBP_2_dom"/>
</dbReference>
<dbReference type="PROSITE" id="PS51257">
    <property type="entry name" value="PROKAR_LIPOPROTEIN"/>
    <property type="match status" value="1"/>
</dbReference>
<dbReference type="PANTHER" id="PTHR30036">
    <property type="entry name" value="D-XYLOSE-BINDING PERIPLASMIC PROTEIN"/>
    <property type="match status" value="1"/>
</dbReference>
<dbReference type="PANTHER" id="PTHR30036:SF7">
    <property type="entry name" value="ABC TRANSPORTER PERIPLASMIC-BINDING PROTEIN YPHF"/>
    <property type="match status" value="1"/>
</dbReference>
<dbReference type="InterPro" id="IPR028082">
    <property type="entry name" value="Peripla_BP_I"/>
</dbReference>
<name>A0ABN3D365_9ACTN</name>
<dbReference type="SUPFAM" id="SSF53822">
    <property type="entry name" value="Periplasmic binding protein-like I"/>
    <property type="match status" value="1"/>
</dbReference>
<dbReference type="Pfam" id="PF13407">
    <property type="entry name" value="Peripla_BP_4"/>
    <property type="match status" value="1"/>
</dbReference>
<accession>A0ABN3D365</accession>
<keyword evidence="5" id="KW-1185">Reference proteome</keyword>
<sequence>MSTKSGGGRAALASTGIAVALIVAGCGSSDTGAAEAAGDTAGVTHAEQQIAKYSQVIDGYVPTEKLSDPAALKGKKVMYIPAVASVPFFVTSWKALKAAFTAAGVQADICDAEANPATMSACLDQATNGGYSGIVVDSISPAIAQQSYQKALNAGIPVVLGTLPLPEGSPSTVVTVGPEPKLPVQLAADAIIAGSKGKANVVGVEITDSDSTKSRYEGGMEEFKTYCPGCQVTTVETKSADMQQLPSKVSAAILAHPGVNYLMPEFSNVADATTQGAIDAGMGHIPASTAATTLSDLQNLAAKKSLFATVGWDVVRTSWNEADVLLRLMIGQKVDATKYLSPVRVFNAGNVGSLDVSQAGWDNSSWFGGDDYQAEYRALWQ</sequence>
<dbReference type="RefSeq" id="WP_344495742.1">
    <property type="nucleotide sequence ID" value="NZ_BAAAQX010000065.1"/>
</dbReference>
<dbReference type="Proteomes" id="UP001499843">
    <property type="component" value="Unassembled WGS sequence"/>
</dbReference>
<dbReference type="EMBL" id="BAAAQX010000065">
    <property type="protein sequence ID" value="GAA2216279.1"/>
    <property type="molecule type" value="Genomic_DNA"/>
</dbReference>